<evidence type="ECO:0000313" key="3">
    <source>
        <dbReference type="Proteomes" id="UP000216411"/>
    </source>
</evidence>
<keyword evidence="1" id="KW-0472">Membrane</keyword>
<organism evidence="2 3">
    <name type="scientific">Lachnotalea glycerini</name>
    <dbReference type="NCBI Taxonomy" id="1763509"/>
    <lineage>
        <taxon>Bacteria</taxon>
        <taxon>Bacillati</taxon>
        <taxon>Bacillota</taxon>
        <taxon>Clostridia</taxon>
        <taxon>Lachnospirales</taxon>
        <taxon>Lachnospiraceae</taxon>
        <taxon>Lachnotalea</taxon>
    </lineage>
</organism>
<dbReference type="Pfam" id="PF12787">
    <property type="entry name" value="EcsC"/>
    <property type="match status" value="1"/>
</dbReference>
<evidence type="ECO:0000313" key="2">
    <source>
        <dbReference type="EMBL" id="RDY32652.1"/>
    </source>
</evidence>
<protein>
    <submittedName>
        <fullName evidence="2">Uncharacterized protein</fullName>
    </submittedName>
</protein>
<name>A0A371JIT7_9FIRM</name>
<feature type="transmembrane region" description="Helical" evidence="1">
    <location>
        <begin position="101"/>
        <end position="124"/>
    </location>
</feature>
<keyword evidence="3" id="KW-1185">Reference proteome</keyword>
<sequence>MCVLFIVLPWQQAEVDKMEKKQILLKQLSNVDKQERKFLSQKENIYIKNNFKPVMDKFQDKIPEKVKTTLDMAFYKGFQFVFKKGNAYIERTYNKENIKGLPIVCLGKLSILLLLVSWVNMLILNIRKDIFLRK</sequence>
<accession>A0A371JIT7</accession>
<evidence type="ECO:0000256" key="1">
    <source>
        <dbReference type="SAM" id="Phobius"/>
    </source>
</evidence>
<gene>
    <name evidence="2" type="ORF">CG710_004285</name>
</gene>
<keyword evidence="1" id="KW-0812">Transmembrane</keyword>
<dbReference type="Proteomes" id="UP000216411">
    <property type="component" value="Unassembled WGS sequence"/>
</dbReference>
<dbReference type="AlphaFoldDB" id="A0A371JIT7"/>
<dbReference type="InterPro" id="IPR024787">
    <property type="entry name" value="EcsC"/>
</dbReference>
<reference evidence="2 3" key="1">
    <citation type="journal article" date="2017" name="Genome Announc.">
        <title>Draft Genome Sequence of a Sporulating and Motile Strain of Lachnotalea glycerini Isolated from Water in Quebec City, Canada.</title>
        <authorList>
            <person name="Maheux A.F."/>
            <person name="Boudreau D.K."/>
            <person name="Berube E."/>
            <person name="Boissinot M."/>
            <person name="Raymond F."/>
            <person name="Brodeur S."/>
            <person name="Corbeil J."/>
            <person name="Isabel S."/>
            <person name="Omar R.F."/>
            <person name="Bergeron M.G."/>
        </authorList>
    </citation>
    <scope>NUCLEOTIDE SEQUENCE [LARGE SCALE GENOMIC DNA]</scope>
    <source>
        <strain evidence="2 3">CCRI-19302</strain>
    </source>
</reference>
<keyword evidence="1" id="KW-1133">Transmembrane helix</keyword>
<proteinExistence type="predicted"/>
<dbReference type="EMBL" id="NOKA02000003">
    <property type="protein sequence ID" value="RDY32652.1"/>
    <property type="molecule type" value="Genomic_DNA"/>
</dbReference>
<comment type="caution">
    <text evidence="2">The sequence shown here is derived from an EMBL/GenBank/DDBJ whole genome shotgun (WGS) entry which is preliminary data.</text>
</comment>